<sequence length="39" mass="4297">MTKKYHCYRVIAAGQAQTIPLRNTPAPAGPKQYPAKIRG</sequence>
<proteinExistence type="predicted"/>
<dbReference type="AlphaFoldDB" id="C1DB79"/>
<name>C1DB79_LARHH</name>
<keyword evidence="2" id="KW-1185">Reference proteome</keyword>
<protein>
    <submittedName>
        <fullName evidence="1">Uncharacterized protein</fullName>
    </submittedName>
</protein>
<accession>C1DB79</accession>
<dbReference type="EMBL" id="CP001154">
    <property type="protein sequence ID" value="ACO75417.1"/>
    <property type="molecule type" value="Genomic_DNA"/>
</dbReference>
<organism evidence="1 2">
    <name type="scientific">Laribacter hongkongensis (strain HLHK9)</name>
    <dbReference type="NCBI Taxonomy" id="557598"/>
    <lineage>
        <taxon>Bacteria</taxon>
        <taxon>Pseudomonadati</taxon>
        <taxon>Pseudomonadota</taxon>
        <taxon>Betaproteobacteria</taxon>
        <taxon>Neisseriales</taxon>
        <taxon>Aquaspirillaceae</taxon>
        <taxon>Laribacter</taxon>
    </lineage>
</organism>
<evidence type="ECO:0000313" key="1">
    <source>
        <dbReference type="EMBL" id="ACO75417.1"/>
    </source>
</evidence>
<dbReference type="HOGENOM" id="CLU_3312012_0_0_4"/>
<gene>
    <name evidence="1" type="ordered locus">LHK_02435</name>
</gene>
<dbReference type="STRING" id="557598.LHK_02435"/>
<dbReference type="KEGG" id="lhk:LHK_02435"/>
<dbReference type="Proteomes" id="UP000002010">
    <property type="component" value="Chromosome"/>
</dbReference>
<evidence type="ECO:0000313" key="2">
    <source>
        <dbReference type="Proteomes" id="UP000002010"/>
    </source>
</evidence>
<reference evidence="1 2" key="1">
    <citation type="journal article" date="2009" name="PLoS Genet.">
        <title>The complete genome and proteome of Laribacter hongkongensis reveal potential mechanisms for adaptations to different temperatures and habitats.</title>
        <authorList>
            <person name="Woo P.C."/>
            <person name="Lau S.K."/>
            <person name="Tse H."/>
            <person name="Teng J.L."/>
            <person name="Curreem S.O."/>
            <person name="Tsang A.K."/>
            <person name="Fan R.Y."/>
            <person name="Wong G.K."/>
            <person name="Huang Y."/>
            <person name="Loman N.J."/>
            <person name="Snyder L.A."/>
            <person name="Cai J.J."/>
            <person name="Huang J.D."/>
            <person name="Mak W."/>
            <person name="Pallen M.J."/>
            <person name="Lok S."/>
            <person name="Yuen K.Y."/>
        </authorList>
    </citation>
    <scope>NUCLEOTIDE SEQUENCE [LARGE SCALE GENOMIC DNA]</scope>
    <source>
        <strain evidence="1 2">HLHK9</strain>
    </source>
</reference>